<dbReference type="Proteomes" id="UP001290455">
    <property type="component" value="Unassembled WGS sequence"/>
</dbReference>
<dbReference type="EMBL" id="JAXOFX010000002">
    <property type="protein sequence ID" value="MDZ5471099.1"/>
    <property type="molecule type" value="Genomic_DNA"/>
</dbReference>
<protein>
    <submittedName>
        <fullName evidence="2">ABC transporter permease subunit</fullName>
    </submittedName>
</protein>
<comment type="caution">
    <text evidence="2">The sequence shown here is derived from an EMBL/GenBank/DDBJ whole genome shotgun (WGS) entry which is preliminary data.</text>
</comment>
<feature type="transmembrane region" description="Helical" evidence="1">
    <location>
        <begin position="187"/>
        <end position="207"/>
    </location>
</feature>
<keyword evidence="3" id="KW-1185">Reference proteome</keyword>
<accession>A0ABU5IVC4</accession>
<keyword evidence="1" id="KW-0812">Transmembrane</keyword>
<evidence type="ECO:0000313" key="2">
    <source>
        <dbReference type="EMBL" id="MDZ5471099.1"/>
    </source>
</evidence>
<reference evidence="2 3" key="1">
    <citation type="submission" date="2023-11" db="EMBL/GenBank/DDBJ databases">
        <title>Bacillus jintuensis, isolated from a mudflat on the Beibu Gulf coast.</title>
        <authorList>
            <person name="Li M."/>
        </authorList>
    </citation>
    <scope>NUCLEOTIDE SEQUENCE [LARGE SCALE GENOMIC DNA]</scope>
    <source>
        <strain evidence="2 3">31A1R</strain>
        <plasmid evidence="2">unnamed</plasmid>
    </source>
</reference>
<dbReference type="PANTHER" id="PTHR37305">
    <property type="entry name" value="INTEGRAL MEMBRANE PROTEIN-RELATED"/>
    <property type="match status" value="1"/>
</dbReference>
<proteinExistence type="predicted"/>
<keyword evidence="1" id="KW-0472">Membrane</keyword>
<keyword evidence="1" id="KW-1133">Transmembrane helix</keyword>
<evidence type="ECO:0000313" key="3">
    <source>
        <dbReference type="Proteomes" id="UP001290455"/>
    </source>
</evidence>
<name>A0ABU5IVC4_9BACI</name>
<dbReference type="RefSeq" id="WP_322445173.1">
    <property type="nucleotide sequence ID" value="NZ_JAXOFX010000002.1"/>
</dbReference>
<evidence type="ECO:0000256" key="1">
    <source>
        <dbReference type="SAM" id="Phobius"/>
    </source>
</evidence>
<dbReference type="PANTHER" id="PTHR37305:SF2">
    <property type="entry name" value="BACITRACIN TRANSPORT PERMEASE PROTEIN BCRB"/>
    <property type="match status" value="1"/>
</dbReference>
<feature type="transmembrane region" description="Helical" evidence="1">
    <location>
        <begin position="158"/>
        <end position="180"/>
    </location>
</feature>
<feature type="transmembrane region" description="Helical" evidence="1">
    <location>
        <begin position="122"/>
        <end position="146"/>
    </location>
</feature>
<dbReference type="Pfam" id="PF12679">
    <property type="entry name" value="ABC2_membrane_2"/>
    <property type="match status" value="1"/>
</dbReference>
<sequence length="265" mass="29964">MNMYLHELKAYRKSTFIWTSSILVLVVLLFSMFPSFAREADEVKKLLEGFPEALRKAVGLEVESITSLLGFYSYVFFYITLCGAIQAMNLGTSIVSKEVREKTADFLLTKPVTRTQIITSKLLAAFTSLVITNIAFLIVAITMASYDKTESFSLSQFILISITLFFIQIMFMSLGVFLSVVLRKVKAVLPISLGTVFAFFFIGMFGATTGDEKVRYMTPFKYFEPSYIIKNSTYEWSYIFIGLGFVLLAIGLSYYIYGKKDIQAV</sequence>
<geneLocation type="plasmid" evidence="2">
    <name>unnamed</name>
</geneLocation>
<feature type="transmembrane region" description="Helical" evidence="1">
    <location>
        <begin position="236"/>
        <end position="257"/>
    </location>
</feature>
<organism evidence="2 3">
    <name type="scientific">Robertmurraya mangrovi</name>
    <dbReference type="NCBI Taxonomy" id="3098077"/>
    <lineage>
        <taxon>Bacteria</taxon>
        <taxon>Bacillati</taxon>
        <taxon>Bacillota</taxon>
        <taxon>Bacilli</taxon>
        <taxon>Bacillales</taxon>
        <taxon>Bacillaceae</taxon>
        <taxon>Robertmurraya</taxon>
    </lineage>
</organism>
<gene>
    <name evidence="2" type="ORF">SM124_04965</name>
</gene>
<keyword evidence="2" id="KW-0614">Plasmid</keyword>